<dbReference type="InterPro" id="IPR040498">
    <property type="entry name" value="PriA_CRR"/>
</dbReference>
<dbReference type="InterPro" id="IPR041236">
    <property type="entry name" value="PriA_C"/>
</dbReference>
<sequence length="735" mass="77582">MPAASATPPRPEFSPGSRIAVLLPLPLAGPYDYRVGAEPVAAGDFVRVPLGKREAVGVVWGAGGGDVAPDRLRAIAGRMEAAAPLPDPLRALIDWVAAYTLAPPGAVLKMAMSVPAALEPVRGPLLCHLADSAPPELRPSAARARVLDCAARLPPLTATDLARESGVSPGVVSGLIKAGALVVAPSALPPPVPIPDALRPGPSLSPDQAKAATALAQSLNGGFSVTLLDGVTGSGKTEVYFEAVAAALAAGRQVLVLLPEIALSTQWLDRFAARFGCPPSEWHSELSDARRRDTWRAVASGRASVVVGARSALFLPFPDLGLIVVDEEHDGAFKQEDGVCYHARDMAVVRARLGGIPVVLASATPALETVTNVQAGRYRKLVLPDRHAGATLPAIATIDLRRHPPPRGRWLSPGLVAALTETVAAGEQAMLYLNRRGYAPLTLCRVCGFRLRCPNCTAWLVEHRGAGRLICHHCGYAVRRPDSCPECGSEEGFTACGPGVERVAEEASLLFPDLRQAVMTSDTCGGPTAAAALVGAMAEGRLDLLVGTQIVAKGYHFPRLTLVGIVDADLGLEGGDLRAAERTFQLLSQVSGRAGRAERPGRVLLQTWQPDHPVMRALVAGDRDGFMEREAEMRRAALMPPFGRLAALILSGPEPDPLDDFARKMARAAPPAAGIDVLGPAPAPLALLRGRHRRRFLVKAERGVPLQAWLRDWLGRIVPTGGIRVQVDVDPTGFQ</sequence>
<dbReference type="PANTHER" id="PTHR30580:SF0">
    <property type="entry name" value="PRIMOSOMAL PROTEIN N"/>
    <property type="match status" value="1"/>
</dbReference>
<evidence type="ECO:0000256" key="4">
    <source>
        <dbReference type="ARBA" id="ARBA00022741"/>
    </source>
</evidence>
<keyword evidence="15" id="KW-1185">Reference proteome</keyword>
<dbReference type="CDD" id="cd17929">
    <property type="entry name" value="DEXHc_priA"/>
    <property type="match status" value="1"/>
</dbReference>
<evidence type="ECO:0000256" key="1">
    <source>
        <dbReference type="ARBA" id="ARBA00022515"/>
    </source>
</evidence>
<proteinExistence type="inferred from homology"/>
<dbReference type="InterPro" id="IPR041222">
    <property type="entry name" value="PriA_3primeBD"/>
</dbReference>
<dbReference type="RefSeq" id="WP_074765195.1">
    <property type="nucleotide sequence ID" value="NZ_FNWO01000002.1"/>
</dbReference>
<dbReference type="HAMAP" id="MF_00983">
    <property type="entry name" value="PriA"/>
    <property type="match status" value="1"/>
</dbReference>
<dbReference type="GO" id="GO:0016887">
    <property type="term" value="F:ATP hydrolysis activity"/>
    <property type="evidence" value="ECO:0007669"/>
    <property type="project" value="RHEA"/>
</dbReference>
<dbReference type="GO" id="GO:0005524">
    <property type="term" value="F:ATP binding"/>
    <property type="evidence" value="ECO:0007669"/>
    <property type="project" value="UniProtKB-UniRule"/>
</dbReference>
<feature type="binding site" evidence="12">
    <location>
        <position position="456"/>
    </location>
    <ligand>
        <name>Zn(2+)</name>
        <dbReference type="ChEBI" id="CHEBI:29105"/>
        <label>2</label>
    </ligand>
</feature>
<feature type="binding site" evidence="12">
    <location>
        <position position="484"/>
    </location>
    <ligand>
        <name>Zn(2+)</name>
        <dbReference type="ChEBI" id="CHEBI:29105"/>
        <label>1</label>
    </ligand>
</feature>
<dbReference type="InterPro" id="IPR005259">
    <property type="entry name" value="PriA"/>
</dbReference>
<accession>A0A1H6GUW8</accession>
<feature type="domain" description="Helicase ATP-binding" evidence="13">
    <location>
        <begin position="217"/>
        <end position="383"/>
    </location>
</feature>
<dbReference type="GO" id="GO:1990077">
    <property type="term" value="C:primosome complex"/>
    <property type="evidence" value="ECO:0007669"/>
    <property type="project" value="UniProtKB-UniRule"/>
</dbReference>
<dbReference type="SUPFAM" id="SSF52540">
    <property type="entry name" value="P-loop containing nucleoside triphosphate hydrolases"/>
    <property type="match status" value="2"/>
</dbReference>
<evidence type="ECO:0000259" key="13">
    <source>
        <dbReference type="PROSITE" id="PS51192"/>
    </source>
</evidence>
<dbReference type="GO" id="GO:0008270">
    <property type="term" value="F:zinc ion binding"/>
    <property type="evidence" value="ECO:0007669"/>
    <property type="project" value="UniProtKB-UniRule"/>
</dbReference>
<evidence type="ECO:0000256" key="2">
    <source>
        <dbReference type="ARBA" id="ARBA00022705"/>
    </source>
</evidence>
<evidence type="ECO:0000313" key="15">
    <source>
        <dbReference type="Proteomes" id="UP000182983"/>
    </source>
</evidence>
<feature type="binding site" evidence="12">
    <location>
        <position position="474"/>
    </location>
    <ligand>
        <name>Zn(2+)</name>
        <dbReference type="ChEBI" id="CHEBI:29105"/>
        <label>2</label>
    </ligand>
</feature>
<dbReference type="Gene3D" id="3.40.50.300">
    <property type="entry name" value="P-loop containing nucleotide triphosphate hydrolases"/>
    <property type="match status" value="2"/>
</dbReference>
<evidence type="ECO:0000256" key="7">
    <source>
        <dbReference type="ARBA" id="ARBA00022833"/>
    </source>
</evidence>
<protein>
    <recommendedName>
        <fullName evidence="12">Replication restart protein PriA</fullName>
    </recommendedName>
    <alternativeName>
        <fullName evidence="12">ATP-dependent DNA helicase PriA</fullName>
        <ecNumber evidence="12">5.6.2.4</ecNumber>
    </alternativeName>
    <alternativeName>
        <fullName evidence="12">DNA 3'-5' helicase PriA</fullName>
    </alternativeName>
</protein>
<comment type="catalytic activity">
    <reaction evidence="12">
        <text>Couples ATP hydrolysis with the unwinding of duplex DNA by translocating in the 3'-5' direction.</text>
        <dbReference type="EC" id="5.6.2.4"/>
    </reaction>
</comment>
<dbReference type="PANTHER" id="PTHR30580">
    <property type="entry name" value="PRIMOSOMAL PROTEIN N"/>
    <property type="match status" value="1"/>
</dbReference>
<feature type="binding site" evidence="12">
    <location>
        <position position="487"/>
    </location>
    <ligand>
        <name>Zn(2+)</name>
        <dbReference type="ChEBI" id="CHEBI:29105"/>
        <label>1</label>
    </ligand>
</feature>
<dbReference type="OrthoDB" id="9759544at2"/>
<dbReference type="InterPro" id="IPR014001">
    <property type="entry name" value="Helicase_ATP-bd"/>
</dbReference>
<evidence type="ECO:0000256" key="10">
    <source>
        <dbReference type="ARBA" id="ARBA00023235"/>
    </source>
</evidence>
<gene>
    <name evidence="12" type="primary">priA</name>
    <name evidence="14" type="ORF">SAMN04244559_00477</name>
</gene>
<dbReference type="SMART" id="SM00487">
    <property type="entry name" value="DEXDc"/>
    <property type="match status" value="1"/>
</dbReference>
<dbReference type="NCBIfam" id="TIGR00595">
    <property type="entry name" value="priA"/>
    <property type="match status" value="1"/>
</dbReference>
<keyword evidence="7 12" id="KW-0862">Zinc</keyword>
<evidence type="ECO:0000256" key="5">
    <source>
        <dbReference type="ARBA" id="ARBA00022801"/>
    </source>
</evidence>
<dbReference type="GO" id="GO:0043138">
    <property type="term" value="F:3'-5' DNA helicase activity"/>
    <property type="evidence" value="ECO:0007669"/>
    <property type="project" value="UniProtKB-EC"/>
</dbReference>
<keyword evidence="6 12" id="KW-0347">Helicase</keyword>
<keyword evidence="5 12" id="KW-0378">Hydrolase</keyword>
<dbReference type="GO" id="GO:0006310">
    <property type="term" value="P:DNA recombination"/>
    <property type="evidence" value="ECO:0007669"/>
    <property type="project" value="InterPro"/>
</dbReference>
<keyword evidence="1 12" id="KW-0639">Primosome</keyword>
<dbReference type="Pfam" id="PF18319">
    <property type="entry name" value="Zn_ribbon_PriA"/>
    <property type="match status" value="1"/>
</dbReference>
<name>A0A1H6GUW8_MAGFU</name>
<comment type="subunit">
    <text evidence="12">Component of the replication restart primosome.</text>
</comment>
<dbReference type="PROSITE" id="PS51192">
    <property type="entry name" value="HELICASE_ATP_BIND_1"/>
    <property type="match status" value="1"/>
</dbReference>
<dbReference type="FunFam" id="3.40.50.300:FF:000489">
    <property type="entry name" value="Primosome assembly protein PriA"/>
    <property type="match status" value="1"/>
</dbReference>
<dbReference type="GO" id="GO:0006302">
    <property type="term" value="P:double-strand break repair"/>
    <property type="evidence" value="ECO:0007669"/>
    <property type="project" value="InterPro"/>
</dbReference>
<comment type="catalytic activity">
    <reaction evidence="11 12">
        <text>ATP + H2O = ADP + phosphate + H(+)</text>
        <dbReference type="Rhea" id="RHEA:13065"/>
        <dbReference type="ChEBI" id="CHEBI:15377"/>
        <dbReference type="ChEBI" id="CHEBI:15378"/>
        <dbReference type="ChEBI" id="CHEBI:30616"/>
        <dbReference type="ChEBI" id="CHEBI:43474"/>
        <dbReference type="ChEBI" id="CHEBI:456216"/>
        <dbReference type="EC" id="5.6.2.4"/>
    </reaction>
</comment>
<dbReference type="GO" id="GO:0006269">
    <property type="term" value="P:DNA replication, synthesis of primer"/>
    <property type="evidence" value="ECO:0007669"/>
    <property type="project" value="UniProtKB-KW"/>
</dbReference>
<evidence type="ECO:0000256" key="11">
    <source>
        <dbReference type="ARBA" id="ARBA00048988"/>
    </source>
</evidence>
<dbReference type="GO" id="GO:0006270">
    <property type="term" value="P:DNA replication initiation"/>
    <property type="evidence" value="ECO:0007669"/>
    <property type="project" value="TreeGrafter"/>
</dbReference>
<evidence type="ECO:0000256" key="9">
    <source>
        <dbReference type="ARBA" id="ARBA00023125"/>
    </source>
</evidence>
<keyword evidence="8 12" id="KW-0067">ATP-binding</keyword>
<dbReference type="EMBL" id="FNWO01000002">
    <property type="protein sequence ID" value="SEH27249.1"/>
    <property type="molecule type" value="Genomic_DNA"/>
</dbReference>
<dbReference type="GO" id="GO:0003677">
    <property type="term" value="F:DNA binding"/>
    <property type="evidence" value="ECO:0007669"/>
    <property type="project" value="UniProtKB-UniRule"/>
</dbReference>
<feature type="binding site" evidence="12">
    <location>
        <position position="447"/>
    </location>
    <ligand>
        <name>Zn(2+)</name>
        <dbReference type="ChEBI" id="CHEBI:29105"/>
        <label>1</label>
    </ligand>
</feature>
<dbReference type="EC" id="5.6.2.4" evidence="12"/>
<keyword evidence="4 12" id="KW-0547">Nucleotide-binding</keyword>
<reference evidence="15" key="1">
    <citation type="submission" date="2016-10" db="EMBL/GenBank/DDBJ databases">
        <authorList>
            <person name="Varghese N."/>
            <person name="Submissions S."/>
        </authorList>
    </citation>
    <scope>NUCLEOTIDE SEQUENCE [LARGE SCALE GENOMIC DNA]</scope>
    <source>
        <strain evidence="15">DSM 13234</strain>
    </source>
</reference>
<evidence type="ECO:0000256" key="6">
    <source>
        <dbReference type="ARBA" id="ARBA00022806"/>
    </source>
</evidence>
<keyword evidence="9 12" id="KW-0238">DNA-binding</keyword>
<dbReference type="Pfam" id="PF00270">
    <property type="entry name" value="DEAD"/>
    <property type="match status" value="1"/>
</dbReference>
<organism evidence="14 15">
    <name type="scientific">Magnetospirillum fulvum</name>
    <name type="common">Rhodospirillum fulvum</name>
    <dbReference type="NCBI Taxonomy" id="1082"/>
    <lineage>
        <taxon>Bacteria</taxon>
        <taxon>Pseudomonadati</taxon>
        <taxon>Pseudomonadota</taxon>
        <taxon>Alphaproteobacteria</taxon>
        <taxon>Rhodospirillales</taxon>
        <taxon>Rhodospirillaceae</taxon>
        <taxon>Magnetospirillum</taxon>
    </lineage>
</organism>
<dbReference type="Pfam" id="PF17764">
    <property type="entry name" value="PriA_3primeBD"/>
    <property type="match status" value="1"/>
</dbReference>
<dbReference type="InterPro" id="IPR042115">
    <property type="entry name" value="PriA_3primeBD_sf"/>
</dbReference>
<dbReference type="Gene3D" id="3.40.1440.60">
    <property type="entry name" value="PriA, 3(prime) DNA-binding domain"/>
    <property type="match status" value="1"/>
</dbReference>
<evidence type="ECO:0000256" key="8">
    <source>
        <dbReference type="ARBA" id="ARBA00022840"/>
    </source>
</evidence>
<dbReference type="InterPro" id="IPR027417">
    <property type="entry name" value="P-loop_NTPase"/>
</dbReference>
<feature type="binding site" evidence="12">
    <location>
        <position position="444"/>
    </location>
    <ligand>
        <name>Zn(2+)</name>
        <dbReference type="ChEBI" id="CHEBI:29105"/>
        <label>1</label>
    </ligand>
</feature>
<dbReference type="InterPro" id="IPR011545">
    <property type="entry name" value="DEAD/DEAH_box_helicase_dom"/>
</dbReference>
<evidence type="ECO:0000256" key="3">
    <source>
        <dbReference type="ARBA" id="ARBA00022723"/>
    </source>
</evidence>
<dbReference type="NCBIfam" id="NF004070">
    <property type="entry name" value="PRK05580.2-2"/>
    <property type="match status" value="1"/>
</dbReference>
<keyword evidence="10 12" id="KW-0413">Isomerase</keyword>
<evidence type="ECO:0000313" key="14">
    <source>
        <dbReference type="EMBL" id="SEH27249.1"/>
    </source>
</evidence>
<evidence type="ECO:0000256" key="12">
    <source>
        <dbReference type="HAMAP-Rule" id="MF_00983"/>
    </source>
</evidence>
<dbReference type="Proteomes" id="UP000182983">
    <property type="component" value="Unassembled WGS sequence"/>
</dbReference>
<feature type="binding site" evidence="12">
    <location>
        <position position="471"/>
    </location>
    <ligand>
        <name>Zn(2+)</name>
        <dbReference type="ChEBI" id="CHEBI:29105"/>
        <label>2</label>
    </ligand>
</feature>
<dbReference type="AlphaFoldDB" id="A0A1H6GUW8"/>
<comment type="similarity">
    <text evidence="12">Belongs to the helicase family. PriA subfamily.</text>
</comment>
<comment type="cofactor">
    <cofactor evidence="12">
        <name>Zn(2+)</name>
        <dbReference type="ChEBI" id="CHEBI:29105"/>
    </cofactor>
    <text evidence="12">Binds 2 zinc ions per subunit.</text>
</comment>
<keyword evidence="2 12" id="KW-0235">DNA replication</keyword>
<comment type="function">
    <text evidence="12">Initiates the restart of stalled replication forks, which reloads the replicative helicase on sites other than the origin of replication. Recognizes and binds to abandoned replication forks and remodels them to uncover a helicase loading site. Promotes assembly of the primosome at these replication forks.</text>
</comment>
<dbReference type="Pfam" id="PF18074">
    <property type="entry name" value="PriA_C"/>
    <property type="match status" value="1"/>
</dbReference>
<keyword evidence="3 12" id="KW-0479">Metal-binding</keyword>
<feature type="binding site" evidence="12">
    <location>
        <position position="453"/>
    </location>
    <ligand>
        <name>Zn(2+)</name>
        <dbReference type="ChEBI" id="CHEBI:29105"/>
        <label>2</label>
    </ligand>
</feature>